<keyword evidence="2" id="KW-1185">Reference proteome</keyword>
<sequence length="93" mass="10949">MSKYPMDYEEYEKRVIELFLDPYPKGKREVVTDRLECALKKDPNLIRGLYAESCFRYDHPEIYGKNCKKVFGDYLLESIPVNFLHMTLGGGFD</sequence>
<protein>
    <submittedName>
        <fullName evidence="1">Uncharacterized protein</fullName>
    </submittedName>
</protein>
<dbReference type="OrthoDB" id="77649at2157"/>
<organism evidence="1 2">
    <name type="scientific">Methanobrevibacter thaueri</name>
    <dbReference type="NCBI Taxonomy" id="190975"/>
    <lineage>
        <taxon>Archaea</taxon>
        <taxon>Methanobacteriati</taxon>
        <taxon>Methanobacteriota</taxon>
        <taxon>Methanomada group</taxon>
        <taxon>Methanobacteria</taxon>
        <taxon>Methanobacteriales</taxon>
        <taxon>Methanobacteriaceae</taxon>
        <taxon>Methanobrevibacter</taxon>
    </lineage>
</organism>
<proteinExistence type="predicted"/>
<dbReference type="AlphaFoldDB" id="A0A315XLV1"/>
<dbReference type="Proteomes" id="UP000251717">
    <property type="component" value="Unassembled WGS sequence"/>
</dbReference>
<name>A0A315XLV1_9EURY</name>
<dbReference type="RefSeq" id="WP_116592055.1">
    <property type="nucleotide sequence ID" value="NZ_MZGS01000021.1"/>
</dbReference>
<comment type="caution">
    <text evidence="1">The sequence shown here is derived from an EMBL/GenBank/DDBJ whole genome shotgun (WGS) entry which is preliminary data.</text>
</comment>
<gene>
    <name evidence="1" type="ORF">MBBTH_11030</name>
</gene>
<evidence type="ECO:0000313" key="2">
    <source>
        <dbReference type="Proteomes" id="UP000251717"/>
    </source>
</evidence>
<reference evidence="1 2" key="1">
    <citation type="submission" date="2017-03" db="EMBL/GenBank/DDBJ databases">
        <title>Genome sequence of Methanobrevibacter thaueri.</title>
        <authorList>
            <person name="Poehlein A."/>
            <person name="Seedorf H."/>
            <person name="Daniel R."/>
        </authorList>
    </citation>
    <scope>NUCLEOTIDE SEQUENCE [LARGE SCALE GENOMIC DNA]</scope>
    <source>
        <strain evidence="1 2">DSM 11995</strain>
    </source>
</reference>
<evidence type="ECO:0000313" key="1">
    <source>
        <dbReference type="EMBL" id="PWB87306.1"/>
    </source>
</evidence>
<dbReference type="EMBL" id="MZGS01000021">
    <property type="protein sequence ID" value="PWB87306.1"/>
    <property type="molecule type" value="Genomic_DNA"/>
</dbReference>
<accession>A0A315XLV1</accession>